<dbReference type="NCBIfam" id="TIGR00336">
    <property type="entry name" value="pyrE"/>
    <property type="match status" value="1"/>
</dbReference>
<sequence length="173" mass="18641">MTRQDLARSIFDTSHLTGEFKLRSGVVSNEYFDKYQFESNPSLLKAIAEHLVAMIPPGTEVLAGLEMGGLAIATALSMATGLPAAFVRKKAKDYGTCKLAEGPDLQGKRVLVVEDVITSGGQVIISGNDLRNLGAEITHVVCVIDRESGGRAKLREAGYELNALFTMSELVNR</sequence>
<evidence type="ECO:0000256" key="5">
    <source>
        <dbReference type="ARBA" id="ARBA00022975"/>
    </source>
</evidence>
<dbReference type="Pfam" id="PF00156">
    <property type="entry name" value="Pribosyltran"/>
    <property type="match status" value="1"/>
</dbReference>
<dbReference type="InterPro" id="IPR023031">
    <property type="entry name" value="OPRT"/>
</dbReference>
<keyword evidence="5 6" id="KW-0665">Pyrimidine biosynthesis</keyword>
<dbReference type="PANTHER" id="PTHR19278">
    <property type="entry name" value="OROTATE PHOSPHORIBOSYLTRANSFERASE"/>
    <property type="match status" value="1"/>
</dbReference>
<feature type="binding site" evidence="6">
    <location>
        <position position="146"/>
    </location>
    <ligand>
        <name>orotate</name>
        <dbReference type="ChEBI" id="CHEBI:30839"/>
    </ligand>
</feature>
<dbReference type="PANTHER" id="PTHR19278:SF9">
    <property type="entry name" value="URIDINE 5'-MONOPHOSPHATE SYNTHASE"/>
    <property type="match status" value="1"/>
</dbReference>
<comment type="caution">
    <text evidence="8">The sequence shown here is derived from an EMBL/GenBank/DDBJ whole genome shotgun (WGS) entry which is preliminary data.</text>
</comment>
<dbReference type="Gene3D" id="3.40.50.2020">
    <property type="match status" value="1"/>
</dbReference>
<feature type="binding site" description="in other chain" evidence="6">
    <location>
        <position position="23"/>
    </location>
    <ligand>
        <name>5-phospho-alpha-D-ribose 1-diphosphate</name>
        <dbReference type="ChEBI" id="CHEBI:58017"/>
        <note>ligand shared between dimeric partners</note>
    </ligand>
</feature>
<keyword evidence="4 6" id="KW-0808">Transferase</keyword>
<comment type="subunit">
    <text evidence="6">Homodimer.</text>
</comment>
<dbReference type="HAMAP" id="MF_01208">
    <property type="entry name" value="PyrE"/>
    <property type="match status" value="1"/>
</dbReference>
<dbReference type="InterPro" id="IPR000836">
    <property type="entry name" value="PRTase_dom"/>
</dbReference>
<comment type="function">
    <text evidence="6">Catalyzes the transfer of a ribosyl phosphate group from 5-phosphoribose 1-diphosphate to orotate, leading to the formation of orotidine monophosphate (OMP).</text>
</comment>
<dbReference type="GO" id="GO:0000287">
    <property type="term" value="F:magnesium ion binding"/>
    <property type="evidence" value="ECO:0007669"/>
    <property type="project" value="UniProtKB-UniRule"/>
</dbReference>
<dbReference type="EMBL" id="MKVH01000009">
    <property type="protein sequence ID" value="OJX59687.1"/>
    <property type="molecule type" value="Genomic_DNA"/>
</dbReference>
<dbReference type="Proteomes" id="UP000184233">
    <property type="component" value="Unassembled WGS sequence"/>
</dbReference>
<feature type="binding site" description="in other chain" evidence="6">
    <location>
        <position position="89"/>
    </location>
    <ligand>
        <name>5-phospho-alpha-D-ribose 1-diphosphate</name>
        <dbReference type="ChEBI" id="CHEBI:58017"/>
        <note>ligand shared between dimeric partners</note>
    </ligand>
</feature>
<evidence type="ECO:0000256" key="6">
    <source>
        <dbReference type="HAMAP-Rule" id="MF_01208"/>
    </source>
</evidence>
<feature type="domain" description="Phosphoribosyltransferase" evidence="7">
    <location>
        <begin position="58"/>
        <end position="152"/>
    </location>
</feature>
<evidence type="ECO:0000313" key="8">
    <source>
        <dbReference type="EMBL" id="OJX59687.1"/>
    </source>
</evidence>
<dbReference type="CDD" id="cd06223">
    <property type="entry name" value="PRTases_typeI"/>
    <property type="match status" value="1"/>
</dbReference>
<protein>
    <recommendedName>
        <fullName evidence="2 6">Orotate phosphoribosyltransferase</fullName>
        <shortName evidence="6">OPRT</shortName>
        <shortName evidence="6">OPRTase</shortName>
        <ecNumber evidence="2 6">2.4.2.10</ecNumber>
    </recommendedName>
</protein>
<evidence type="ECO:0000313" key="9">
    <source>
        <dbReference type="Proteomes" id="UP000184233"/>
    </source>
</evidence>
<comment type="similarity">
    <text evidence="6">Belongs to the purine/pyrimidine phosphoribosyltransferase family. PyrE subfamily.</text>
</comment>
<reference evidence="8 9" key="1">
    <citation type="submission" date="2016-09" db="EMBL/GenBank/DDBJ databases">
        <title>Genome-resolved meta-omics ties microbial dynamics to process performance in biotechnology for thiocyanate degradation.</title>
        <authorList>
            <person name="Kantor R.S."/>
            <person name="Huddy R.J."/>
            <person name="Iyer R."/>
            <person name="Thomas B.C."/>
            <person name="Brown C.T."/>
            <person name="Anantharaman K."/>
            <person name="Tringe S."/>
            <person name="Hettich R.L."/>
            <person name="Harrison S.T."/>
            <person name="Banfield J.F."/>
        </authorList>
    </citation>
    <scope>NUCLEOTIDE SEQUENCE [LARGE SCALE GENOMIC DNA]</scope>
    <source>
        <strain evidence="8">59-99</strain>
    </source>
</reference>
<evidence type="ECO:0000256" key="2">
    <source>
        <dbReference type="ARBA" id="ARBA00011971"/>
    </source>
</evidence>
<dbReference type="InterPro" id="IPR004467">
    <property type="entry name" value="Or_phspho_trans_dom"/>
</dbReference>
<gene>
    <name evidence="6" type="primary">pyrE</name>
    <name evidence="8" type="ORF">BGO89_05575</name>
</gene>
<feature type="binding site" evidence="6">
    <location>
        <position position="118"/>
    </location>
    <ligand>
        <name>orotate</name>
        <dbReference type="ChEBI" id="CHEBI:30839"/>
    </ligand>
</feature>
<feature type="binding site" evidence="6">
    <location>
        <position position="88"/>
    </location>
    <ligand>
        <name>5-phospho-alpha-D-ribose 1-diphosphate</name>
        <dbReference type="ChEBI" id="CHEBI:58017"/>
        <note>ligand shared between dimeric partners</note>
    </ligand>
</feature>
<keyword evidence="3 6" id="KW-0328">Glycosyltransferase</keyword>
<comment type="pathway">
    <text evidence="1 6">Pyrimidine metabolism; UMP biosynthesis via de novo pathway; UMP from orotate: step 1/2.</text>
</comment>
<evidence type="ECO:0000259" key="7">
    <source>
        <dbReference type="Pfam" id="PF00156"/>
    </source>
</evidence>
<dbReference type="AlphaFoldDB" id="A0A1M3L347"/>
<proteinExistence type="inferred from homology"/>
<comment type="catalytic activity">
    <reaction evidence="6">
        <text>orotidine 5'-phosphate + diphosphate = orotate + 5-phospho-alpha-D-ribose 1-diphosphate</text>
        <dbReference type="Rhea" id="RHEA:10380"/>
        <dbReference type="ChEBI" id="CHEBI:30839"/>
        <dbReference type="ChEBI" id="CHEBI:33019"/>
        <dbReference type="ChEBI" id="CHEBI:57538"/>
        <dbReference type="ChEBI" id="CHEBI:58017"/>
        <dbReference type="EC" id="2.4.2.10"/>
    </reaction>
</comment>
<evidence type="ECO:0000256" key="3">
    <source>
        <dbReference type="ARBA" id="ARBA00022676"/>
    </source>
</evidence>
<name>A0A1M3L347_9BACT</name>
<comment type="cofactor">
    <cofactor evidence="6">
        <name>Mg(2+)</name>
        <dbReference type="ChEBI" id="CHEBI:18420"/>
    </cofactor>
</comment>
<accession>A0A1M3L347</accession>
<organism evidence="8 9">
    <name type="scientific">Candidatus Kapaibacterium thiocyanatum</name>
    <dbReference type="NCBI Taxonomy" id="1895771"/>
    <lineage>
        <taxon>Bacteria</taxon>
        <taxon>Pseudomonadati</taxon>
        <taxon>Candidatus Kapaibacteriota</taxon>
        <taxon>Candidatus Kapaibacteriia</taxon>
        <taxon>Candidatus Kapaibacteriales</taxon>
        <taxon>Candidatus Kapaibacteriaceae</taxon>
        <taxon>Candidatus Kapaibacterium</taxon>
    </lineage>
</organism>
<dbReference type="UniPathway" id="UPA00070">
    <property type="reaction ID" value="UER00119"/>
</dbReference>
<dbReference type="GO" id="GO:0044205">
    <property type="term" value="P:'de novo' UMP biosynthetic process"/>
    <property type="evidence" value="ECO:0007669"/>
    <property type="project" value="UniProtKB-UniRule"/>
</dbReference>
<feature type="binding site" description="in other chain" evidence="6">
    <location>
        <begin position="114"/>
        <end position="122"/>
    </location>
    <ligand>
        <name>5-phospho-alpha-D-ribose 1-diphosphate</name>
        <dbReference type="ChEBI" id="CHEBI:58017"/>
        <note>ligand shared between dimeric partners</note>
    </ligand>
</feature>
<dbReference type="GO" id="GO:0004588">
    <property type="term" value="F:orotate phosphoribosyltransferase activity"/>
    <property type="evidence" value="ECO:0007669"/>
    <property type="project" value="UniProtKB-UniRule"/>
</dbReference>
<dbReference type="STRING" id="1895771.BGO89_05575"/>
<keyword evidence="6" id="KW-0460">Magnesium</keyword>
<comment type="caution">
    <text evidence="6">Lacks conserved residue(s) required for the propagation of feature annotation.</text>
</comment>
<dbReference type="InterPro" id="IPR029057">
    <property type="entry name" value="PRTase-like"/>
</dbReference>
<dbReference type="SUPFAM" id="SSF53271">
    <property type="entry name" value="PRTase-like"/>
    <property type="match status" value="1"/>
</dbReference>
<dbReference type="GO" id="GO:0004590">
    <property type="term" value="F:orotidine-5'-phosphate decarboxylase activity"/>
    <property type="evidence" value="ECO:0007669"/>
    <property type="project" value="TreeGrafter"/>
</dbReference>
<feature type="binding site" evidence="6">
    <location>
        <position position="92"/>
    </location>
    <ligand>
        <name>5-phospho-alpha-D-ribose 1-diphosphate</name>
        <dbReference type="ChEBI" id="CHEBI:58017"/>
        <note>ligand shared between dimeric partners</note>
    </ligand>
</feature>
<evidence type="ECO:0000256" key="4">
    <source>
        <dbReference type="ARBA" id="ARBA00022679"/>
    </source>
</evidence>
<evidence type="ECO:0000256" key="1">
    <source>
        <dbReference type="ARBA" id="ARBA00004889"/>
    </source>
</evidence>
<dbReference type="GO" id="GO:0019856">
    <property type="term" value="P:pyrimidine nucleobase biosynthetic process"/>
    <property type="evidence" value="ECO:0007669"/>
    <property type="project" value="TreeGrafter"/>
</dbReference>
<dbReference type="EC" id="2.4.2.10" evidence="2 6"/>